<feature type="domain" description="Transglutaminase-like" evidence="1">
    <location>
        <begin position="223"/>
        <end position="292"/>
    </location>
</feature>
<evidence type="ECO:0000313" key="2">
    <source>
        <dbReference type="EMBL" id="MSS64712.1"/>
    </source>
</evidence>
<dbReference type="Gene3D" id="3.10.620.30">
    <property type="match status" value="1"/>
</dbReference>
<dbReference type="PANTHER" id="PTHR33490">
    <property type="entry name" value="BLR5614 PROTEIN-RELATED"/>
    <property type="match status" value="1"/>
</dbReference>
<name>A0A6L5Y159_9FIRM</name>
<organism evidence="2 3">
    <name type="scientific">Velocimicrobium porci</name>
    <dbReference type="NCBI Taxonomy" id="2606634"/>
    <lineage>
        <taxon>Bacteria</taxon>
        <taxon>Bacillati</taxon>
        <taxon>Bacillota</taxon>
        <taxon>Clostridia</taxon>
        <taxon>Lachnospirales</taxon>
        <taxon>Lachnospiraceae</taxon>
        <taxon>Velocimicrobium</taxon>
    </lineage>
</organism>
<dbReference type="InterPro" id="IPR002931">
    <property type="entry name" value="Transglutaminase-like"/>
</dbReference>
<proteinExistence type="predicted"/>
<gene>
    <name evidence="2" type="ORF">FYJ58_12625</name>
</gene>
<dbReference type="SMART" id="SM00460">
    <property type="entry name" value="TGc"/>
    <property type="match status" value="1"/>
</dbReference>
<accession>A0A6L5Y159</accession>
<reference evidence="2 3" key="1">
    <citation type="submission" date="2019-08" db="EMBL/GenBank/DDBJ databases">
        <title>In-depth cultivation of the pig gut microbiome towards novel bacterial diversity and tailored functional studies.</title>
        <authorList>
            <person name="Wylensek D."/>
            <person name="Hitch T.C.A."/>
            <person name="Clavel T."/>
        </authorList>
    </citation>
    <scope>NUCLEOTIDE SEQUENCE [LARGE SCALE GENOMIC DNA]</scope>
    <source>
        <strain evidence="2 3">WCA-693-APC-MOT-I</strain>
    </source>
</reference>
<comment type="caution">
    <text evidence="2">The sequence shown here is derived from an EMBL/GenBank/DDBJ whole genome shotgun (WGS) entry which is preliminary data.</text>
</comment>
<protein>
    <submittedName>
        <fullName evidence="2">Transglutaminase domain-containing protein</fullName>
    </submittedName>
</protein>
<dbReference type="Pfam" id="PF01841">
    <property type="entry name" value="Transglut_core"/>
    <property type="match status" value="1"/>
</dbReference>
<dbReference type="Proteomes" id="UP000482209">
    <property type="component" value="Unassembled WGS sequence"/>
</dbReference>
<dbReference type="SUPFAM" id="SSF54001">
    <property type="entry name" value="Cysteine proteinases"/>
    <property type="match status" value="1"/>
</dbReference>
<dbReference type="EMBL" id="VUMT01000026">
    <property type="protein sequence ID" value="MSS64712.1"/>
    <property type="molecule type" value="Genomic_DNA"/>
</dbReference>
<keyword evidence="3" id="KW-1185">Reference proteome</keyword>
<sequence length="318" mass="35884">MFVGCDRNEGRYQKKERCNMKKRRIAVILTVCLLAGLNSNNKDAAKEIENKIVSSKTQKRVAVEKNKKCLIDYSDVSSGRIAVKYTEKTTKRIKAQVTGPDKVVYTYDIKAGRNEVFPLTAGNGEYTVGVYQNVKGSSYSLVLSTKIKAKLKSEFAPFLLSNQYVNYNSKTKVVAKAASLTKGIKDPLKKVKTIYNYVVKNYSYDKKKAKTVQAGYLPDLDKIYKSKKGICFDYAATMTAMLRSQKIPSKLVVGYAGNVYHAWVSVYTKEHGWVDGVIYFDGVNWKLMDPTFASTGNASKEVMSYIKNAKNYKQKYIY</sequence>
<dbReference type="AlphaFoldDB" id="A0A6L5Y159"/>
<evidence type="ECO:0000313" key="3">
    <source>
        <dbReference type="Proteomes" id="UP000482209"/>
    </source>
</evidence>
<evidence type="ECO:0000259" key="1">
    <source>
        <dbReference type="SMART" id="SM00460"/>
    </source>
</evidence>
<dbReference type="InterPro" id="IPR038765">
    <property type="entry name" value="Papain-like_cys_pep_sf"/>
</dbReference>